<evidence type="ECO:0000256" key="2">
    <source>
        <dbReference type="ARBA" id="ARBA00022801"/>
    </source>
</evidence>
<protein>
    <recommendedName>
        <fullName evidence="5">Peptidase S1 domain-containing protein</fullName>
    </recommendedName>
</protein>
<dbReference type="InterPro" id="IPR043504">
    <property type="entry name" value="Peptidase_S1_PA_chymotrypsin"/>
</dbReference>
<accession>A0A8J9YC88</accession>
<keyword evidence="2" id="KW-0378">Hydrolase</keyword>
<organism evidence="6 7">
    <name type="scientific">Brenthis ino</name>
    <name type="common">lesser marbled fritillary</name>
    <dbReference type="NCBI Taxonomy" id="405034"/>
    <lineage>
        <taxon>Eukaryota</taxon>
        <taxon>Metazoa</taxon>
        <taxon>Ecdysozoa</taxon>
        <taxon>Arthropoda</taxon>
        <taxon>Hexapoda</taxon>
        <taxon>Insecta</taxon>
        <taxon>Pterygota</taxon>
        <taxon>Neoptera</taxon>
        <taxon>Endopterygota</taxon>
        <taxon>Lepidoptera</taxon>
        <taxon>Glossata</taxon>
        <taxon>Ditrysia</taxon>
        <taxon>Papilionoidea</taxon>
        <taxon>Nymphalidae</taxon>
        <taxon>Heliconiinae</taxon>
        <taxon>Argynnini</taxon>
        <taxon>Brenthis</taxon>
    </lineage>
</organism>
<reference evidence="6" key="1">
    <citation type="submission" date="2021-12" db="EMBL/GenBank/DDBJ databases">
        <authorList>
            <person name="Martin H S."/>
        </authorList>
    </citation>
    <scope>NUCLEOTIDE SEQUENCE</scope>
</reference>
<keyword evidence="7" id="KW-1185">Reference proteome</keyword>
<dbReference type="Proteomes" id="UP000838878">
    <property type="component" value="Chromosome 2"/>
</dbReference>
<dbReference type="Gene3D" id="2.40.10.10">
    <property type="entry name" value="Trypsin-like serine proteases"/>
    <property type="match status" value="2"/>
</dbReference>
<gene>
    <name evidence="6" type="ORF">BINO364_LOCUS7280</name>
</gene>
<feature type="non-terminal residue" evidence="6">
    <location>
        <position position="279"/>
    </location>
</feature>
<evidence type="ECO:0000313" key="6">
    <source>
        <dbReference type="EMBL" id="CAH0721140.1"/>
    </source>
</evidence>
<evidence type="ECO:0000259" key="5">
    <source>
        <dbReference type="PROSITE" id="PS50240"/>
    </source>
</evidence>
<dbReference type="InterPro" id="IPR009003">
    <property type="entry name" value="Peptidase_S1_PA"/>
</dbReference>
<evidence type="ECO:0000256" key="1">
    <source>
        <dbReference type="ARBA" id="ARBA00022670"/>
    </source>
</evidence>
<dbReference type="PANTHER" id="PTHR24276:SF91">
    <property type="entry name" value="AT26814P-RELATED"/>
    <property type="match status" value="1"/>
</dbReference>
<proteinExistence type="predicted"/>
<dbReference type="Pfam" id="PF00089">
    <property type="entry name" value="Trypsin"/>
    <property type="match status" value="1"/>
</dbReference>
<keyword evidence="3" id="KW-0720">Serine protease</keyword>
<dbReference type="AlphaFoldDB" id="A0A8J9YC88"/>
<dbReference type="PANTHER" id="PTHR24276">
    <property type="entry name" value="POLYSERASE-RELATED"/>
    <property type="match status" value="1"/>
</dbReference>
<dbReference type="GO" id="GO:0004252">
    <property type="term" value="F:serine-type endopeptidase activity"/>
    <property type="evidence" value="ECO:0007669"/>
    <property type="project" value="InterPro"/>
</dbReference>
<sequence>MNIIATNGLDIYSSEARVYLVPTEESARNYDSWICGGAIIHPFLVLTSAACIEDVEKTYVVAGYNKYVKLSDLDKNECTKNMKRKIVETYVPLSYELDYNNLENWSALDIAVVKVEKQYRFDDQNFTKYCSYAPNKIDVNFDKQNEKPGTQAIVLGWGHTRKWRMEEDKRDHNANKLLYGPTIIFPKFECKKYYINPNLTNIIDKYMICTNGNGLLNDSGATNLSHEYELESEATKLEYITDHHVDSDGIIDSFRKLKTNPDAESIESKPGICQAKYGR</sequence>
<dbReference type="EMBL" id="OV170222">
    <property type="protein sequence ID" value="CAH0721140.1"/>
    <property type="molecule type" value="Genomic_DNA"/>
</dbReference>
<evidence type="ECO:0000313" key="7">
    <source>
        <dbReference type="Proteomes" id="UP000838878"/>
    </source>
</evidence>
<dbReference type="GO" id="GO:0006508">
    <property type="term" value="P:proteolysis"/>
    <property type="evidence" value="ECO:0007669"/>
    <property type="project" value="UniProtKB-KW"/>
</dbReference>
<dbReference type="SUPFAM" id="SSF50494">
    <property type="entry name" value="Trypsin-like serine proteases"/>
    <property type="match status" value="1"/>
</dbReference>
<keyword evidence="4" id="KW-1015">Disulfide bond</keyword>
<feature type="domain" description="Peptidase S1" evidence="5">
    <location>
        <begin position="11"/>
        <end position="279"/>
    </location>
</feature>
<evidence type="ECO:0000256" key="4">
    <source>
        <dbReference type="ARBA" id="ARBA00023157"/>
    </source>
</evidence>
<keyword evidence="1" id="KW-0645">Protease</keyword>
<dbReference type="InterPro" id="IPR001254">
    <property type="entry name" value="Trypsin_dom"/>
</dbReference>
<dbReference type="InterPro" id="IPR050430">
    <property type="entry name" value="Peptidase_S1"/>
</dbReference>
<evidence type="ECO:0000256" key="3">
    <source>
        <dbReference type="ARBA" id="ARBA00022825"/>
    </source>
</evidence>
<dbReference type="OrthoDB" id="7315458at2759"/>
<name>A0A8J9YC88_9NEOP</name>
<dbReference type="PROSITE" id="PS50240">
    <property type="entry name" value="TRYPSIN_DOM"/>
    <property type="match status" value="1"/>
</dbReference>